<keyword evidence="1" id="KW-0472">Membrane</keyword>
<dbReference type="EMBL" id="FN649735">
    <property type="protein sequence ID" value="CBJ30389.1"/>
    <property type="molecule type" value="Genomic_DNA"/>
</dbReference>
<accession>D7FPD0</accession>
<organism evidence="2 3">
    <name type="scientific">Ectocarpus siliculosus</name>
    <name type="common">Brown alga</name>
    <name type="synonym">Conferva siliculosa</name>
    <dbReference type="NCBI Taxonomy" id="2880"/>
    <lineage>
        <taxon>Eukaryota</taxon>
        <taxon>Sar</taxon>
        <taxon>Stramenopiles</taxon>
        <taxon>Ochrophyta</taxon>
        <taxon>PX clade</taxon>
        <taxon>Phaeophyceae</taxon>
        <taxon>Ectocarpales</taxon>
        <taxon>Ectocarpaceae</taxon>
        <taxon>Ectocarpus</taxon>
    </lineage>
</organism>
<reference evidence="2 3" key="1">
    <citation type="journal article" date="2010" name="Nature">
        <title>The Ectocarpus genome and the independent evolution of multicellularity in brown algae.</title>
        <authorList>
            <person name="Cock J.M."/>
            <person name="Sterck L."/>
            <person name="Rouze P."/>
            <person name="Scornet D."/>
            <person name="Allen A.E."/>
            <person name="Amoutzias G."/>
            <person name="Anthouard V."/>
            <person name="Artiguenave F."/>
            <person name="Aury J.M."/>
            <person name="Badger J.H."/>
            <person name="Beszteri B."/>
            <person name="Billiau K."/>
            <person name="Bonnet E."/>
            <person name="Bothwell J.H."/>
            <person name="Bowler C."/>
            <person name="Boyen C."/>
            <person name="Brownlee C."/>
            <person name="Carrano C.J."/>
            <person name="Charrier B."/>
            <person name="Cho G.Y."/>
            <person name="Coelho S.M."/>
            <person name="Collen J."/>
            <person name="Corre E."/>
            <person name="Da Silva C."/>
            <person name="Delage L."/>
            <person name="Delaroque N."/>
            <person name="Dittami S.M."/>
            <person name="Doulbeau S."/>
            <person name="Elias M."/>
            <person name="Farnham G."/>
            <person name="Gachon C.M."/>
            <person name="Gschloessl B."/>
            <person name="Heesch S."/>
            <person name="Jabbari K."/>
            <person name="Jubin C."/>
            <person name="Kawai H."/>
            <person name="Kimura K."/>
            <person name="Kloareg B."/>
            <person name="Kupper F.C."/>
            <person name="Lang D."/>
            <person name="Le Bail A."/>
            <person name="Leblanc C."/>
            <person name="Lerouge P."/>
            <person name="Lohr M."/>
            <person name="Lopez P.J."/>
            <person name="Martens C."/>
            <person name="Maumus F."/>
            <person name="Michel G."/>
            <person name="Miranda-Saavedra D."/>
            <person name="Morales J."/>
            <person name="Moreau H."/>
            <person name="Motomura T."/>
            <person name="Nagasato C."/>
            <person name="Napoli C.A."/>
            <person name="Nelson D.R."/>
            <person name="Nyvall-Collen P."/>
            <person name="Peters A.F."/>
            <person name="Pommier C."/>
            <person name="Potin P."/>
            <person name="Poulain J."/>
            <person name="Quesneville H."/>
            <person name="Read B."/>
            <person name="Rensing S.A."/>
            <person name="Ritter A."/>
            <person name="Rousvoal S."/>
            <person name="Samanta M."/>
            <person name="Samson G."/>
            <person name="Schroeder D.C."/>
            <person name="Segurens B."/>
            <person name="Strittmatter M."/>
            <person name="Tonon T."/>
            <person name="Tregear J.W."/>
            <person name="Valentin K."/>
            <person name="von Dassow P."/>
            <person name="Yamagishi T."/>
            <person name="Van de Peer Y."/>
            <person name="Wincker P."/>
        </authorList>
    </citation>
    <scope>NUCLEOTIDE SEQUENCE [LARGE SCALE GENOMIC DNA]</scope>
    <source>
        <strain evidence="3">Ec32 / CCAP1310/4</strain>
    </source>
</reference>
<keyword evidence="3" id="KW-1185">Reference proteome</keyword>
<protein>
    <submittedName>
        <fullName evidence="2">Uncharacterized protein</fullName>
    </submittedName>
</protein>
<feature type="transmembrane region" description="Helical" evidence="1">
    <location>
        <begin position="162"/>
        <end position="184"/>
    </location>
</feature>
<dbReference type="EMBL" id="FN648347">
    <property type="protein sequence ID" value="CBJ30389.1"/>
    <property type="molecule type" value="Genomic_DNA"/>
</dbReference>
<dbReference type="OrthoDB" id="10370232at2759"/>
<dbReference type="AlphaFoldDB" id="D7FPD0"/>
<feature type="transmembrane region" description="Helical" evidence="1">
    <location>
        <begin position="88"/>
        <end position="105"/>
    </location>
</feature>
<feature type="transmembrane region" description="Helical" evidence="1">
    <location>
        <begin position="117"/>
        <end position="141"/>
    </location>
</feature>
<keyword evidence="1" id="KW-0812">Transmembrane</keyword>
<proteinExistence type="predicted"/>
<evidence type="ECO:0000313" key="2">
    <source>
        <dbReference type="EMBL" id="CBJ30389.1"/>
    </source>
</evidence>
<dbReference type="Proteomes" id="UP000002630">
    <property type="component" value="Linkage Group LG10"/>
</dbReference>
<name>D7FPD0_ECTSI</name>
<evidence type="ECO:0000256" key="1">
    <source>
        <dbReference type="SAM" id="Phobius"/>
    </source>
</evidence>
<evidence type="ECO:0000313" key="3">
    <source>
        <dbReference type="Proteomes" id="UP000002630"/>
    </source>
</evidence>
<gene>
    <name evidence="2" type="ORF">Esi_0188_0054</name>
</gene>
<keyword evidence="1" id="KW-1133">Transmembrane helix</keyword>
<dbReference type="InParanoid" id="D7FPD0"/>
<sequence>MMGDYGDDSLYLKPEPPVHPTCRKVYWFGCGFGWVVWVLTTPAAGDENWGELPAGDGYGVATGFACDEGDVNDSFCTAHRNFAAAQKAATVMCSVAVLLFTVSFFRPSQARYGSSKGLGLVGGVFMALFTFCQMVSILFLVKSIQEYNRYGGDAFMAKTGDTYGLGITAFVFGLIQVIIVLGFFGQAANGPLLSCTRRISEADDMGAGSATPTPRGRH</sequence>